<keyword evidence="3" id="KW-1185">Reference proteome</keyword>
<feature type="transmembrane region" description="Helical" evidence="1">
    <location>
        <begin position="75"/>
        <end position="93"/>
    </location>
</feature>
<reference evidence="2 3" key="1">
    <citation type="journal article" date="2019" name="Int. J. Syst. Evol. Microbiol.">
        <title>The Global Catalogue of Microorganisms (GCM) 10K type strain sequencing project: providing services to taxonomists for standard genome sequencing and annotation.</title>
        <authorList>
            <consortium name="The Broad Institute Genomics Platform"/>
            <consortium name="The Broad Institute Genome Sequencing Center for Infectious Disease"/>
            <person name="Wu L."/>
            <person name="Ma J."/>
        </authorList>
    </citation>
    <scope>NUCLEOTIDE SEQUENCE [LARGE SCALE GENOMIC DNA]</scope>
    <source>
        <strain evidence="2 3">JCM 15503</strain>
    </source>
</reference>
<name>A0ABN1KAM1_9BURK</name>
<dbReference type="RefSeq" id="WP_141287605.1">
    <property type="nucleotide sequence ID" value="NZ_BAAAEW010000026.1"/>
</dbReference>
<evidence type="ECO:0000256" key="1">
    <source>
        <dbReference type="SAM" id="Phobius"/>
    </source>
</evidence>
<keyword evidence="1" id="KW-0472">Membrane</keyword>
<evidence type="ECO:0000313" key="3">
    <source>
        <dbReference type="Proteomes" id="UP001500279"/>
    </source>
</evidence>
<accession>A0ABN1KAM1</accession>
<protein>
    <submittedName>
        <fullName evidence="2">Uncharacterized protein</fullName>
    </submittedName>
</protein>
<sequence>MSATFAIVAVIAVTIINLAIVAASSVFAIHGDGTPGEMSLVLVVGSLWVLAFAARSIFTVTKGARGQAVSTSAKAIPYALMVLVLSQFFIPLFN</sequence>
<evidence type="ECO:0000313" key="2">
    <source>
        <dbReference type="EMBL" id="GAA0760312.1"/>
    </source>
</evidence>
<organism evidence="2 3">
    <name type="scientific">Ideonella azotifigens</name>
    <dbReference type="NCBI Taxonomy" id="513160"/>
    <lineage>
        <taxon>Bacteria</taxon>
        <taxon>Pseudomonadati</taxon>
        <taxon>Pseudomonadota</taxon>
        <taxon>Betaproteobacteria</taxon>
        <taxon>Burkholderiales</taxon>
        <taxon>Sphaerotilaceae</taxon>
        <taxon>Ideonella</taxon>
    </lineage>
</organism>
<keyword evidence="1" id="KW-0812">Transmembrane</keyword>
<gene>
    <name evidence="2" type="ORF">GCM10009107_42710</name>
</gene>
<proteinExistence type="predicted"/>
<dbReference type="Proteomes" id="UP001500279">
    <property type="component" value="Unassembled WGS sequence"/>
</dbReference>
<feature type="transmembrane region" description="Helical" evidence="1">
    <location>
        <begin position="38"/>
        <end position="54"/>
    </location>
</feature>
<comment type="caution">
    <text evidence="2">The sequence shown here is derived from an EMBL/GenBank/DDBJ whole genome shotgun (WGS) entry which is preliminary data.</text>
</comment>
<dbReference type="EMBL" id="BAAAEW010000026">
    <property type="protein sequence ID" value="GAA0760312.1"/>
    <property type="molecule type" value="Genomic_DNA"/>
</dbReference>
<keyword evidence="1" id="KW-1133">Transmembrane helix</keyword>